<evidence type="ECO:0000313" key="1">
    <source>
        <dbReference type="EMBL" id="DAD79927.1"/>
    </source>
</evidence>
<sequence length="138" mass="15443">MGYMSDHKFEINDVVFHKKKRFIGYIVQSDDSDREMIATPKGAAYGVKRKNLIKVGDALTAPGIERDTVHKAIKALPVGSTAVDDSGDLWIRTRSGWKSVLFGSMTLEHWFNSPSVRVYPAISQSNFISKKEASCVEY</sequence>
<dbReference type="EMBL" id="BK014875">
    <property type="protein sequence ID" value="DAD79927.1"/>
    <property type="molecule type" value="Genomic_DNA"/>
</dbReference>
<reference evidence="1" key="1">
    <citation type="journal article" date="2021" name="Proc. Natl. Acad. Sci. U.S.A.">
        <title>A Catalog of Tens of Thousands of Viruses from Human Metagenomes Reveals Hidden Associations with Chronic Diseases.</title>
        <authorList>
            <person name="Tisza M.J."/>
            <person name="Buck C.B."/>
        </authorList>
    </citation>
    <scope>NUCLEOTIDE SEQUENCE</scope>
    <source>
        <strain evidence="1">CtDyb2</strain>
    </source>
</reference>
<accession>A0A8S5MCW5</accession>
<name>A0A8S5MCW5_9CAUD</name>
<proteinExistence type="predicted"/>
<protein>
    <submittedName>
        <fullName evidence="1">Uncharacterized protein</fullName>
    </submittedName>
</protein>
<organism evidence="1">
    <name type="scientific">Siphoviridae sp. ctDyb2</name>
    <dbReference type="NCBI Taxonomy" id="2826201"/>
    <lineage>
        <taxon>Viruses</taxon>
        <taxon>Duplodnaviria</taxon>
        <taxon>Heunggongvirae</taxon>
        <taxon>Uroviricota</taxon>
        <taxon>Caudoviricetes</taxon>
    </lineage>
</organism>